<dbReference type="InterPro" id="IPR036383">
    <property type="entry name" value="TSP1_rpt_sf"/>
</dbReference>
<dbReference type="InterPro" id="IPR000884">
    <property type="entry name" value="TSP1_rpt"/>
</dbReference>
<keyword evidence="2" id="KW-0964">Secreted</keyword>
<dbReference type="Proteomes" id="UP001054945">
    <property type="component" value="Unassembled WGS sequence"/>
</dbReference>
<dbReference type="GO" id="GO:0031012">
    <property type="term" value="C:extracellular matrix"/>
    <property type="evidence" value="ECO:0007669"/>
    <property type="project" value="TreeGrafter"/>
</dbReference>
<reference evidence="4 5" key="1">
    <citation type="submission" date="2021-06" db="EMBL/GenBank/DDBJ databases">
        <title>Caerostris extrusa draft genome.</title>
        <authorList>
            <person name="Kono N."/>
            <person name="Arakawa K."/>
        </authorList>
    </citation>
    <scope>NUCLEOTIDE SEQUENCE [LARGE SCALE GENOMIC DNA]</scope>
</reference>
<dbReference type="EMBL" id="BPLR01000813">
    <property type="protein sequence ID" value="GIY97649.1"/>
    <property type="molecule type" value="Genomic_DNA"/>
</dbReference>
<dbReference type="GO" id="GO:0030198">
    <property type="term" value="P:extracellular matrix organization"/>
    <property type="evidence" value="ECO:0007669"/>
    <property type="project" value="TreeGrafter"/>
</dbReference>
<dbReference type="PANTHER" id="PTHR13723">
    <property type="entry name" value="ADAMTS A DISINTEGRIN AND METALLOPROTEASE WITH THROMBOSPONDIN MOTIFS PROTEASE"/>
    <property type="match status" value="1"/>
</dbReference>
<dbReference type="SUPFAM" id="SSF82895">
    <property type="entry name" value="TSP-1 type 1 repeat"/>
    <property type="match status" value="2"/>
</dbReference>
<dbReference type="Pfam" id="PF05986">
    <property type="entry name" value="ADAMTS_spacer1"/>
    <property type="match status" value="1"/>
</dbReference>
<dbReference type="AlphaFoldDB" id="A0AAV4XUP4"/>
<sequence>NVGCDGKIESSVTPDICGVCNGDNSTCKTIEGTFKVFNLTTGYHEVIKIPPNSRHINISEISEYSTYLALQDGKGKYYLNENWVLDWPGRYAAAGTVFSYRRWPGQPESLVAKGPTNQELTVEVLIKGNVESEINYEFIISAHQVQWKMQNSTCSVTCGNGTFISSPVCKVITGEVGEDMLCDAAAKPYTKSYVCNEIPCGLKWHIGEWSQCNSDKCEEMQQRNVFCMVEDKKVSDSKCAALIRPIETRTCPHNKCLYTWHIGTWSKIVIRRFKKLACTILVAGSRHFFQLTKVAFDLENLIPYNSTIYLKSNITYFMNSSVGTCKSKAKLGSVTCRRAVRMDLRKAQNKDT</sequence>
<evidence type="ECO:0000256" key="1">
    <source>
        <dbReference type="ARBA" id="ARBA00004613"/>
    </source>
</evidence>
<proteinExistence type="predicted"/>
<evidence type="ECO:0000256" key="2">
    <source>
        <dbReference type="ARBA" id="ARBA00022525"/>
    </source>
</evidence>
<keyword evidence="4" id="KW-0645">Protease</keyword>
<name>A0AAV4XUP4_CAEEX</name>
<dbReference type="PANTHER" id="PTHR13723:SF281">
    <property type="entry name" value="PAPILIN"/>
    <property type="match status" value="1"/>
</dbReference>
<evidence type="ECO:0000259" key="3">
    <source>
        <dbReference type="Pfam" id="PF05986"/>
    </source>
</evidence>
<feature type="domain" description="ADAMTS/ADAMTS-like Spacer 1" evidence="3">
    <location>
        <begin position="29"/>
        <end position="140"/>
    </location>
</feature>
<dbReference type="Gene3D" id="2.60.120.830">
    <property type="match status" value="1"/>
</dbReference>
<dbReference type="Pfam" id="PF19030">
    <property type="entry name" value="TSP1_ADAMTS"/>
    <property type="match status" value="1"/>
</dbReference>
<dbReference type="PROSITE" id="PS50092">
    <property type="entry name" value="TSP1"/>
    <property type="match status" value="1"/>
</dbReference>
<dbReference type="FunFam" id="2.60.120.830:FF:000001">
    <property type="entry name" value="A disintegrin and metalloproteinase with thrombospondin motifs 1"/>
    <property type="match status" value="1"/>
</dbReference>
<protein>
    <submittedName>
        <fullName evidence="4">A disintegrin and metalloproteinase with thrombospondin motifs 18</fullName>
    </submittedName>
</protein>
<evidence type="ECO:0000313" key="5">
    <source>
        <dbReference type="Proteomes" id="UP001054945"/>
    </source>
</evidence>
<keyword evidence="4" id="KW-0378">Hydrolase</keyword>
<feature type="non-terminal residue" evidence="4">
    <location>
        <position position="1"/>
    </location>
</feature>
<gene>
    <name evidence="4" type="primary">ADAMTS18</name>
    <name evidence="4" type="ORF">CEXT_638581</name>
</gene>
<dbReference type="GO" id="GO:0006508">
    <property type="term" value="P:proteolysis"/>
    <property type="evidence" value="ECO:0007669"/>
    <property type="project" value="TreeGrafter"/>
</dbReference>
<keyword evidence="4" id="KW-0482">Metalloprotease</keyword>
<dbReference type="GO" id="GO:0004222">
    <property type="term" value="F:metalloendopeptidase activity"/>
    <property type="evidence" value="ECO:0007669"/>
    <property type="project" value="TreeGrafter"/>
</dbReference>
<organism evidence="4 5">
    <name type="scientific">Caerostris extrusa</name>
    <name type="common">Bark spider</name>
    <name type="synonym">Caerostris bankana</name>
    <dbReference type="NCBI Taxonomy" id="172846"/>
    <lineage>
        <taxon>Eukaryota</taxon>
        <taxon>Metazoa</taxon>
        <taxon>Ecdysozoa</taxon>
        <taxon>Arthropoda</taxon>
        <taxon>Chelicerata</taxon>
        <taxon>Arachnida</taxon>
        <taxon>Araneae</taxon>
        <taxon>Araneomorphae</taxon>
        <taxon>Entelegynae</taxon>
        <taxon>Araneoidea</taxon>
        <taxon>Araneidae</taxon>
        <taxon>Caerostris</taxon>
    </lineage>
</organism>
<dbReference type="InterPro" id="IPR050439">
    <property type="entry name" value="ADAMTS_ADAMTS-like"/>
</dbReference>
<comment type="subcellular location">
    <subcellularLocation>
        <location evidence="1">Secreted</location>
    </subcellularLocation>
</comment>
<accession>A0AAV4XUP4</accession>
<dbReference type="InterPro" id="IPR010294">
    <property type="entry name" value="ADAMTS_spacer1"/>
</dbReference>
<dbReference type="GO" id="GO:0005576">
    <property type="term" value="C:extracellular region"/>
    <property type="evidence" value="ECO:0007669"/>
    <property type="project" value="UniProtKB-SubCell"/>
</dbReference>
<evidence type="ECO:0000313" key="4">
    <source>
        <dbReference type="EMBL" id="GIY97649.1"/>
    </source>
</evidence>
<comment type="caution">
    <text evidence="4">The sequence shown here is derived from an EMBL/GenBank/DDBJ whole genome shotgun (WGS) entry which is preliminary data.</text>
</comment>
<keyword evidence="5" id="KW-1185">Reference proteome</keyword>